<sequence length="303" mass="31829">MGESPGGVRAATRRAKAARASRAPRGGGNAGRRRPGKATWTISGIAAAAVVTVVAVAAGGQLTGRDRDTPSPDPGGDTPSRSSDDSAPGATPSATPSPIRTVAPIGYDQLMDLQYPLEPDLQLSGAFTTVPGHQAAPGKGKVMTFRVDVEQGLPLDGRLFSDTVFKTLNDERSWGHGGTMSFERVSTGHADIVVTLASPGTTAKWCAKSGLDTTVQNVSCDAASTPRTMINAFRWAQGADTYGPQLMHEYRQMLINHEVGHRLGHNHVGCPRAGAPAPVMMQQTKFLSLNGGPTCRPNPWPFP</sequence>
<name>A0A9W4DK33_9ACTN</name>
<feature type="region of interest" description="Disordered" evidence="1">
    <location>
        <begin position="61"/>
        <end position="101"/>
    </location>
</feature>
<dbReference type="InterPro" id="IPR022603">
    <property type="entry name" value="DUF3152"/>
</dbReference>
<feature type="compositionally biased region" description="Low complexity" evidence="1">
    <location>
        <begin position="1"/>
        <end position="10"/>
    </location>
</feature>
<feature type="compositionally biased region" description="Low complexity" evidence="1">
    <location>
        <begin position="74"/>
        <end position="98"/>
    </location>
</feature>
<dbReference type="EMBL" id="CAJSLV010000003">
    <property type="protein sequence ID" value="CAG6391158.1"/>
    <property type="molecule type" value="Genomic_DNA"/>
</dbReference>
<keyword evidence="2" id="KW-0472">Membrane</keyword>
<evidence type="ECO:0000256" key="1">
    <source>
        <dbReference type="SAM" id="MobiDB-lite"/>
    </source>
</evidence>
<protein>
    <recommendedName>
        <fullName evidence="3">DUF3152 domain-containing protein</fullName>
    </recommendedName>
</protein>
<proteinExistence type="predicted"/>
<evidence type="ECO:0000256" key="2">
    <source>
        <dbReference type="SAM" id="Phobius"/>
    </source>
</evidence>
<evidence type="ECO:0000259" key="3">
    <source>
        <dbReference type="Pfam" id="PF11350"/>
    </source>
</evidence>
<feature type="transmembrane region" description="Helical" evidence="2">
    <location>
        <begin position="40"/>
        <end position="62"/>
    </location>
</feature>
<evidence type="ECO:0000313" key="4">
    <source>
        <dbReference type="EMBL" id="CAG6391158.1"/>
    </source>
</evidence>
<dbReference type="SUPFAM" id="SSF55486">
    <property type="entry name" value="Metalloproteases ('zincins'), catalytic domain"/>
    <property type="match status" value="1"/>
</dbReference>
<keyword evidence="2" id="KW-0812">Transmembrane</keyword>
<keyword evidence="2" id="KW-1133">Transmembrane helix</keyword>
<evidence type="ECO:0000313" key="5">
    <source>
        <dbReference type="Proteomes" id="UP001152519"/>
    </source>
</evidence>
<accession>A0A9W4DK33</accession>
<dbReference type="Proteomes" id="UP001152519">
    <property type="component" value="Unassembled WGS sequence"/>
</dbReference>
<reference evidence="4" key="1">
    <citation type="submission" date="2021-05" db="EMBL/GenBank/DDBJ databases">
        <authorList>
            <person name="Arsene-Ploetze F."/>
        </authorList>
    </citation>
    <scope>NUCLEOTIDE SEQUENCE</scope>
    <source>
        <strain evidence="4">DSM 42138</strain>
    </source>
</reference>
<feature type="region of interest" description="Disordered" evidence="1">
    <location>
        <begin position="1"/>
        <end position="37"/>
    </location>
</feature>
<keyword evidence="5" id="KW-1185">Reference proteome</keyword>
<gene>
    <name evidence="4" type="ORF">SCOCK_1000001</name>
</gene>
<feature type="domain" description="DUF3152" evidence="3">
    <location>
        <begin position="124"/>
        <end position="303"/>
    </location>
</feature>
<dbReference type="Pfam" id="PF11350">
    <property type="entry name" value="DUF3152"/>
    <property type="match status" value="1"/>
</dbReference>
<dbReference type="AlphaFoldDB" id="A0A9W4DK33"/>
<comment type="caution">
    <text evidence="4">The sequence shown here is derived from an EMBL/GenBank/DDBJ whole genome shotgun (WGS) entry which is preliminary data.</text>
</comment>
<organism evidence="4 5">
    <name type="scientific">Actinacidiphila cocklensis</name>
    <dbReference type="NCBI Taxonomy" id="887465"/>
    <lineage>
        <taxon>Bacteria</taxon>
        <taxon>Bacillati</taxon>
        <taxon>Actinomycetota</taxon>
        <taxon>Actinomycetes</taxon>
        <taxon>Kitasatosporales</taxon>
        <taxon>Streptomycetaceae</taxon>
        <taxon>Actinacidiphila</taxon>
    </lineage>
</organism>